<dbReference type="AlphaFoldDB" id="A0A6C0G5D3"/>
<proteinExistence type="predicted"/>
<accession>A0A6C0G5D3</accession>
<organism evidence="3 4">
    <name type="scientific">Paenibacillus lycopersici</name>
    <dbReference type="NCBI Taxonomy" id="2704462"/>
    <lineage>
        <taxon>Bacteria</taxon>
        <taxon>Bacillati</taxon>
        <taxon>Bacillota</taxon>
        <taxon>Bacilli</taxon>
        <taxon>Bacillales</taxon>
        <taxon>Paenibacillaceae</taxon>
        <taxon>Paenibacillus</taxon>
    </lineage>
</organism>
<evidence type="ECO:0000313" key="3">
    <source>
        <dbReference type="EMBL" id="QHT63291.1"/>
    </source>
</evidence>
<feature type="transmembrane region" description="Helical" evidence="1">
    <location>
        <begin position="6"/>
        <end position="25"/>
    </location>
</feature>
<evidence type="ECO:0000259" key="2">
    <source>
        <dbReference type="Pfam" id="PF19701"/>
    </source>
</evidence>
<keyword evidence="1" id="KW-1133">Transmembrane helix</keyword>
<dbReference type="KEGG" id="plyc:GXP70_27220"/>
<dbReference type="EMBL" id="CP048209">
    <property type="protein sequence ID" value="QHT63291.1"/>
    <property type="molecule type" value="Genomic_DNA"/>
</dbReference>
<name>A0A6C0G5D3_9BACL</name>
<reference evidence="3 4" key="1">
    <citation type="submission" date="2020-01" db="EMBL/GenBank/DDBJ databases">
        <title>Paenibacillus sp. nov., isolated from tomato rhizosphere.</title>
        <authorList>
            <person name="Weon H.-Y."/>
            <person name="Lee S.A."/>
        </authorList>
    </citation>
    <scope>NUCLEOTIDE SEQUENCE [LARGE SCALE GENOMIC DNA]</scope>
    <source>
        <strain evidence="3 4">12200R-189</strain>
    </source>
</reference>
<dbReference type="Pfam" id="PF19701">
    <property type="entry name" value="DUF6199"/>
    <property type="match status" value="1"/>
</dbReference>
<evidence type="ECO:0000313" key="4">
    <source>
        <dbReference type="Proteomes" id="UP000476064"/>
    </source>
</evidence>
<dbReference type="Proteomes" id="UP000476064">
    <property type="component" value="Chromosome"/>
</dbReference>
<dbReference type="RefSeq" id="WP_162359723.1">
    <property type="nucleotide sequence ID" value="NZ_CP048209.1"/>
</dbReference>
<keyword evidence="1" id="KW-0472">Membrane</keyword>
<evidence type="ECO:0000256" key="1">
    <source>
        <dbReference type="SAM" id="Phobius"/>
    </source>
</evidence>
<dbReference type="InterPro" id="IPR045679">
    <property type="entry name" value="DUF6199"/>
</dbReference>
<sequence length="181" mass="19545">MGGFLLMLFGLFSTLFPYPAWYLSIGWRIKDAEPSEAALFMNRAVGVVAAIVGLIIMVSSCSLGGGSSEAASAFQKRLLFVDEVRDIKMGMSADLPSVLSKEEVAHAVDLMAHAKMKGFTLGSSYSGAGEATIVYKDWTTDELLITTSGGIELIPRTGDKAYLFQSDELESLFHSWLSRSG</sequence>
<feature type="transmembrane region" description="Helical" evidence="1">
    <location>
        <begin position="37"/>
        <end position="58"/>
    </location>
</feature>
<keyword evidence="1" id="KW-0812">Transmembrane</keyword>
<feature type="domain" description="DUF6199" evidence="2">
    <location>
        <begin position="3"/>
        <end position="59"/>
    </location>
</feature>
<gene>
    <name evidence="3" type="ORF">GXP70_27220</name>
</gene>
<keyword evidence="4" id="KW-1185">Reference proteome</keyword>
<protein>
    <recommendedName>
        <fullName evidence="2">DUF6199 domain-containing protein</fullName>
    </recommendedName>
</protein>